<evidence type="ECO:0000259" key="2">
    <source>
        <dbReference type="Pfam" id="PF18746"/>
    </source>
</evidence>
<feature type="compositionally biased region" description="Low complexity" evidence="1">
    <location>
        <begin position="45"/>
        <end position="55"/>
    </location>
</feature>
<comment type="caution">
    <text evidence="3">The sequence shown here is derived from an EMBL/GenBank/DDBJ whole genome shotgun (WGS) entry which is preliminary data.</text>
</comment>
<gene>
    <name evidence="3" type="ORF">BDZ31_002115</name>
</gene>
<protein>
    <recommendedName>
        <fullName evidence="2">Alpha-glutamyl/putrescinyl thymine pyrophosphorylase clade 3 domain-containing protein</fullName>
    </recommendedName>
</protein>
<accession>A0A840ICB7</accession>
<feature type="region of interest" description="Disordered" evidence="1">
    <location>
        <begin position="22"/>
        <end position="57"/>
    </location>
</feature>
<dbReference type="Pfam" id="PF18746">
    <property type="entry name" value="aGPT-Pplase3"/>
    <property type="match status" value="1"/>
</dbReference>
<dbReference type="EMBL" id="JACHNU010000002">
    <property type="protein sequence ID" value="MBB4662529.1"/>
    <property type="molecule type" value="Genomic_DNA"/>
</dbReference>
<feature type="domain" description="Alpha-glutamyl/putrescinyl thymine pyrophosphorylase clade 3" evidence="2">
    <location>
        <begin position="178"/>
        <end position="296"/>
    </location>
</feature>
<organism evidence="3 4">
    <name type="scientific">Conexibacter arvalis</name>
    <dbReference type="NCBI Taxonomy" id="912552"/>
    <lineage>
        <taxon>Bacteria</taxon>
        <taxon>Bacillati</taxon>
        <taxon>Actinomycetota</taxon>
        <taxon>Thermoleophilia</taxon>
        <taxon>Solirubrobacterales</taxon>
        <taxon>Conexibacteraceae</taxon>
        <taxon>Conexibacter</taxon>
    </lineage>
</organism>
<dbReference type="RefSeq" id="WP_183341760.1">
    <property type="nucleotide sequence ID" value="NZ_JACHNU010000002.1"/>
</dbReference>
<dbReference type="Proteomes" id="UP000585272">
    <property type="component" value="Unassembled WGS sequence"/>
</dbReference>
<name>A0A840ICB7_9ACTN</name>
<evidence type="ECO:0000256" key="1">
    <source>
        <dbReference type="SAM" id="MobiDB-lite"/>
    </source>
</evidence>
<dbReference type="InterPro" id="IPR041271">
    <property type="entry name" value="AGPT-Pplase3"/>
</dbReference>
<sequence>MPSFCRHNRFAANCPICSREQAEAAGPRRTGVRSTGGHVTRKRPTTSATARSRATNNDLRVRRATRAADDGYRSPLVPGIRATADAERLAQELAFAAGRLATLAAAPAGLYAEVASEPDREEATWLAFLIAYLGPLEGDDPFAGVRAARTSWASGELPDLSDVPLGPRTSHEPARGTATLAAYRAWVERAGSQEAAFRGETAWRPERRFARVYERLAIQGLARDARYDLLNVLGQLGLYELRAGALQLGGSDETTVAAKRVFGIGDTLLLERRAQELADAAELPIGALDLALWNWSRPAALPRATMGLPADTEPDAGAYAGAADALGL</sequence>
<proteinExistence type="predicted"/>
<evidence type="ECO:0000313" key="4">
    <source>
        <dbReference type="Proteomes" id="UP000585272"/>
    </source>
</evidence>
<keyword evidence="4" id="KW-1185">Reference proteome</keyword>
<dbReference type="AlphaFoldDB" id="A0A840ICB7"/>
<evidence type="ECO:0000313" key="3">
    <source>
        <dbReference type="EMBL" id="MBB4662529.1"/>
    </source>
</evidence>
<reference evidence="3 4" key="1">
    <citation type="submission" date="2020-08" db="EMBL/GenBank/DDBJ databases">
        <title>Genomic Encyclopedia of Archaeal and Bacterial Type Strains, Phase II (KMG-II): from individual species to whole genera.</title>
        <authorList>
            <person name="Goeker M."/>
        </authorList>
    </citation>
    <scope>NUCLEOTIDE SEQUENCE [LARGE SCALE GENOMIC DNA]</scope>
    <source>
        <strain evidence="3 4">DSM 23288</strain>
    </source>
</reference>